<name>A0A0F9TV39_9ZZZZ</name>
<gene>
    <name evidence="1" type="ORF">LCGC14_0606800</name>
</gene>
<organism evidence="1">
    <name type="scientific">marine sediment metagenome</name>
    <dbReference type="NCBI Taxonomy" id="412755"/>
    <lineage>
        <taxon>unclassified sequences</taxon>
        <taxon>metagenomes</taxon>
        <taxon>ecological metagenomes</taxon>
    </lineage>
</organism>
<reference evidence="1" key="1">
    <citation type="journal article" date="2015" name="Nature">
        <title>Complex archaea that bridge the gap between prokaryotes and eukaryotes.</title>
        <authorList>
            <person name="Spang A."/>
            <person name="Saw J.H."/>
            <person name="Jorgensen S.L."/>
            <person name="Zaremba-Niedzwiedzka K."/>
            <person name="Martijn J."/>
            <person name="Lind A.E."/>
            <person name="van Eijk R."/>
            <person name="Schleper C."/>
            <person name="Guy L."/>
            <person name="Ettema T.J."/>
        </authorList>
    </citation>
    <scope>NUCLEOTIDE SEQUENCE</scope>
</reference>
<comment type="caution">
    <text evidence="1">The sequence shown here is derived from an EMBL/GenBank/DDBJ whole genome shotgun (WGS) entry which is preliminary data.</text>
</comment>
<evidence type="ECO:0000313" key="1">
    <source>
        <dbReference type="EMBL" id="KKN52991.1"/>
    </source>
</evidence>
<dbReference type="AlphaFoldDB" id="A0A0F9TV39"/>
<proteinExistence type="predicted"/>
<sequence>MKKAIKVVRAGDDQMEYKLTDKGLAFRRGLVNRGLVVLKEVIESMKQQNDTTTQKFIMGDENEKITELIMEFSEECSGMVDNQTLQEQQRTLQRLLQRLLKEVL</sequence>
<dbReference type="EMBL" id="LAZR01000994">
    <property type="protein sequence ID" value="KKN52991.1"/>
    <property type="molecule type" value="Genomic_DNA"/>
</dbReference>
<protein>
    <submittedName>
        <fullName evidence="1">Uncharacterized protein</fullName>
    </submittedName>
</protein>
<accession>A0A0F9TV39</accession>